<keyword evidence="7" id="KW-0472">Membrane</keyword>
<dbReference type="InterPro" id="IPR050905">
    <property type="entry name" value="Plant_NBS-LRR"/>
</dbReference>
<dbReference type="Gene3D" id="3.40.50.300">
    <property type="entry name" value="P-loop containing nucleotide triphosphate hydrolases"/>
    <property type="match status" value="1"/>
</dbReference>
<proteinExistence type="inferred from homology"/>
<keyword evidence="2" id="KW-0433">Leucine-rich repeat</keyword>
<evidence type="ECO:0000313" key="9">
    <source>
        <dbReference type="EMBL" id="BBH07163.1"/>
    </source>
</evidence>
<dbReference type="Gene3D" id="3.80.10.10">
    <property type="entry name" value="Ribonuclease Inhibitor"/>
    <property type="match status" value="1"/>
</dbReference>
<keyword evidence="5" id="KW-0611">Plant defense</keyword>
<keyword evidence="3" id="KW-0677">Repeat</keyword>
<dbReference type="InterPro" id="IPR042197">
    <property type="entry name" value="Apaf_helical"/>
</dbReference>
<dbReference type="InterPro" id="IPR002182">
    <property type="entry name" value="NB-ARC"/>
</dbReference>
<keyword evidence="4" id="KW-0547">Nucleotide-binding</keyword>
<dbReference type="InterPro" id="IPR032675">
    <property type="entry name" value="LRR_dom_sf"/>
</dbReference>
<dbReference type="AlphaFoldDB" id="A0A4Y1RTT0"/>
<evidence type="ECO:0000256" key="5">
    <source>
        <dbReference type="ARBA" id="ARBA00022821"/>
    </source>
</evidence>
<dbReference type="PANTHER" id="PTHR33463:SF203">
    <property type="entry name" value="AAA+ ATPASE DOMAIN-CONTAINING PROTEIN"/>
    <property type="match status" value="1"/>
</dbReference>
<dbReference type="PRINTS" id="PR00364">
    <property type="entry name" value="DISEASERSIST"/>
</dbReference>
<evidence type="ECO:0000256" key="7">
    <source>
        <dbReference type="SAM" id="Phobius"/>
    </source>
</evidence>
<feature type="domain" description="NB-ARC" evidence="8">
    <location>
        <begin position="161"/>
        <end position="321"/>
    </location>
</feature>
<dbReference type="FunFam" id="3.40.50.300:FF:001091">
    <property type="entry name" value="Probable disease resistance protein At1g61300"/>
    <property type="match status" value="1"/>
</dbReference>
<dbReference type="Gene3D" id="1.10.10.10">
    <property type="entry name" value="Winged helix-like DNA-binding domain superfamily/Winged helix DNA-binding domain"/>
    <property type="match status" value="1"/>
</dbReference>
<reference evidence="9" key="1">
    <citation type="journal article" date="2019" name="Science">
        <title>Mutation of a bHLH transcription factor allowed almond domestication.</title>
        <authorList>
            <person name="Sanchez-Perez R."/>
            <person name="Pavan S."/>
            <person name="Mazzeo R."/>
            <person name="Moldovan C."/>
            <person name="Aiese Cigliano R."/>
            <person name="Del Cueto J."/>
            <person name="Ricciardi F."/>
            <person name="Lotti C."/>
            <person name="Ricciardi L."/>
            <person name="Dicenta F."/>
            <person name="Lopez-Marques R.L."/>
            <person name="Lindberg Moller B."/>
        </authorList>
    </citation>
    <scope>NUCLEOTIDE SEQUENCE</scope>
</reference>
<dbReference type="PANTHER" id="PTHR33463">
    <property type="entry name" value="NB-ARC DOMAIN-CONTAINING PROTEIN-RELATED"/>
    <property type="match status" value="1"/>
</dbReference>
<dbReference type="SUPFAM" id="SSF52058">
    <property type="entry name" value="L domain-like"/>
    <property type="match status" value="1"/>
</dbReference>
<dbReference type="InterPro" id="IPR027417">
    <property type="entry name" value="P-loop_NTPase"/>
</dbReference>
<evidence type="ECO:0000256" key="6">
    <source>
        <dbReference type="ARBA" id="ARBA00022840"/>
    </source>
</evidence>
<dbReference type="GO" id="GO:0005524">
    <property type="term" value="F:ATP binding"/>
    <property type="evidence" value="ECO:0007669"/>
    <property type="project" value="UniProtKB-KW"/>
</dbReference>
<keyword evidence="7" id="KW-0812">Transmembrane</keyword>
<comment type="similarity">
    <text evidence="1">Belongs to the disease resistance NB-LRR family.</text>
</comment>
<evidence type="ECO:0000256" key="1">
    <source>
        <dbReference type="ARBA" id="ARBA00008894"/>
    </source>
</evidence>
<dbReference type="InterPro" id="IPR036388">
    <property type="entry name" value="WH-like_DNA-bd_sf"/>
</dbReference>
<dbReference type="EMBL" id="AP019303">
    <property type="protein sequence ID" value="BBH07163.1"/>
    <property type="molecule type" value="Genomic_DNA"/>
</dbReference>
<dbReference type="SUPFAM" id="SSF52540">
    <property type="entry name" value="P-loop containing nucleoside triphosphate hydrolases"/>
    <property type="match status" value="1"/>
</dbReference>
<dbReference type="Gene3D" id="1.10.8.430">
    <property type="entry name" value="Helical domain of apoptotic protease-activating factors"/>
    <property type="match status" value="1"/>
</dbReference>
<evidence type="ECO:0000256" key="3">
    <source>
        <dbReference type="ARBA" id="ARBA00022737"/>
    </source>
</evidence>
<dbReference type="Pfam" id="PF00931">
    <property type="entry name" value="NB-ARC"/>
    <property type="match status" value="1"/>
</dbReference>
<evidence type="ECO:0000259" key="8">
    <source>
        <dbReference type="Pfam" id="PF00931"/>
    </source>
</evidence>
<gene>
    <name evidence="9" type="ORF">Prudu_019027</name>
</gene>
<organism evidence="9">
    <name type="scientific">Prunus dulcis</name>
    <name type="common">Almond</name>
    <name type="synonym">Amygdalus dulcis</name>
    <dbReference type="NCBI Taxonomy" id="3755"/>
    <lineage>
        <taxon>Eukaryota</taxon>
        <taxon>Viridiplantae</taxon>
        <taxon>Streptophyta</taxon>
        <taxon>Embryophyta</taxon>
        <taxon>Tracheophyta</taxon>
        <taxon>Spermatophyta</taxon>
        <taxon>Magnoliopsida</taxon>
        <taxon>eudicotyledons</taxon>
        <taxon>Gunneridae</taxon>
        <taxon>Pentapetalae</taxon>
        <taxon>rosids</taxon>
        <taxon>fabids</taxon>
        <taxon>Rosales</taxon>
        <taxon>Rosaceae</taxon>
        <taxon>Amygdaloideae</taxon>
        <taxon>Amygdaleae</taxon>
        <taxon>Prunus</taxon>
    </lineage>
</organism>
<evidence type="ECO:0000256" key="4">
    <source>
        <dbReference type="ARBA" id="ARBA00022741"/>
    </source>
</evidence>
<keyword evidence="7" id="KW-1133">Transmembrane helix</keyword>
<dbReference type="GO" id="GO:0043531">
    <property type="term" value="F:ADP binding"/>
    <property type="evidence" value="ECO:0007669"/>
    <property type="project" value="InterPro"/>
</dbReference>
<name>A0A4Y1RTT0_PRUDU</name>
<evidence type="ECO:0000256" key="2">
    <source>
        <dbReference type="ARBA" id="ARBA00022614"/>
    </source>
</evidence>
<keyword evidence="6" id="KW-0067">ATP-binding</keyword>
<protein>
    <submittedName>
        <fullName evidence="9">NB-ARC domain-containing disease resistance protein</fullName>
    </submittedName>
</protein>
<feature type="transmembrane region" description="Helical" evidence="7">
    <location>
        <begin position="12"/>
        <end position="32"/>
    </location>
</feature>
<sequence length="615" mass="70131">MRQLRKDNMNLLFLSFLFKYHWISNYFIFLRLRATQVKASHLSVLGLVPLSTTSTMTNHESLVTPIGREFGYLIYYDTNMKDLKDELKQLFEMKDGVQELVNAAKRNGEVINSDVQSWLTSVNKLIQKVLHFEEEVNMKRRFLYRWNISRKPLRLHKIMTCVNSVIEVLKNEEVRMIGICGMGGVGKTTMVKEIIKRLAGLKVFDNVVIAVVSQSPSIRKIQSEIAEELGFTYDKEDTESGRARRLYGRLMEISRILIVLDDVWTELDFEAIGLPSGLTHKGCKVLLTSRNLEVCNAMGSQEIFTIPVLTPEESWELFREIIGLPIAILTVAKALENKRKYEWDDALKQLQSSAPGSISSMNDRVYSSIQWSYDRLESDEAKSCLLLCCLFPEDYDIPIEYLVRYGWGRGYFSNTDSVEEARNRVHSLVDKLQRRVAKDIRPLHTISLIPINIDEIPVGLDCPKLELLHLEGECYSENSMDIMCKGMKKLKVLALVDVGGISALPSSLGLLKSLRTLSLNGCLLTDISDVIGSLENLEILSFRECVNMLELPREIGLLKHLRLLDITDCNRLQKIPHGLLSSLSSLEELYMENSFANGNNQQQKAKIRGWQALLR</sequence>
<accession>A0A4Y1RTT0</accession>
<dbReference type="GO" id="GO:0006952">
    <property type="term" value="P:defense response"/>
    <property type="evidence" value="ECO:0007669"/>
    <property type="project" value="UniProtKB-KW"/>
</dbReference>